<evidence type="ECO:0000313" key="1">
    <source>
        <dbReference type="EMBL" id="ABZ83914.1"/>
    </source>
</evidence>
<dbReference type="eggNOG" id="COG4929">
    <property type="taxonomic scope" value="Bacteria"/>
</dbReference>
<dbReference type="InterPro" id="IPR025833">
    <property type="entry name" value="GDYXXLXY"/>
</dbReference>
<dbReference type="EMBL" id="CP000930">
    <property type="protein sequence ID" value="ABZ83914.1"/>
    <property type="molecule type" value="Genomic_DNA"/>
</dbReference>
<dbReference type="KEGG" id="hmo:HM1_1337"/>
<sequence length="193" mass="21609">MMRRNAFIAVVILQVLVLLFMAGSRAVIVSAGQEITLKAAPVDPRHPFMGDYVRLRYNISEIDTRAVPNDITEGKLKNGSKVYVIVEEQQGLYQPVGLYCNEPVPGPGQVVLKGRFAGLRYPVPPAETLSTPEEKEFYRDAEPSFAWVEYGLEEYYVPEGTGLQLEQALREQKDVFARVKVWRGDCVLTAVST</sequence>
<dbReference type="Proteomes" id="UP000008550">
    <property type="component" value="Chromosome"/>
</dbReference>
<keyword evidence="2" id="KW-1185">Reference proteome</keyword>
<proteinExistence type="predicted"/>
<reference evidence="1 2" key="1">
    <citation type="journal article" date="2008" name="J. Bacteriol.">
        <title>The genome of Heliobacterium modesticaldum, a phototrophic representative of the Firmicutes containing the simplest photosynthetic apparatus.</title>
        <authorList>
            <person name="Sattley W.M."/>
            <person name="Madigan M.T."/>
            <person name="Swingley W.D."/>
            <person name="Cheung P.C."/>
            <person name="Clocksin K.M."/>
            <person name="Conrad A.L."/>
            <person name="Dejesa L.C."/>
            <person name="Honchak B.M."/>
            <person name="Jung D.O."/>
            <person name="Karbach L.E."/>
            <person name="Kurdoglu A."/>
            <person name="Lahiri S."/>
            <person name="Mastrian S.D."/>
            <person name="Page L.E."/>
            <person name="Taylor H.L."/>
            <person name="Wang Z.T."/>
            <person name="Raymond J."/>
            <person name="Chen M."/>
            <person name="Blankenship R.E."/>
            <person name="Touchman J.W."/>
        </authorList>
    </citation>
    <scope>NUCLEOTIDE SEQUENCE [LARGE SCALE GENOMIC DNA]</scope>
    <source>
        <strain evidence="2">ATCC 51547 / Ice1</strain>
    </source>
</reference>
<evidence type="ECO:0000313" key="2">
    <source>
        <dbReference type="Proteomes" id="UP000008550"/>
    </source>
</evidence>
<dbReference type="OrthoDB" id="4868247at2"/>
<dbReference type="HOGENOM" id="CLU_112352_1_0_9"/>
<dbReference type="RefSeq" id="WP_012282430.1">
    <property type="nucleotide sequence ID" value="NC_010337.2"/>
</dbReference>
<accession>B0TBS5</accession>
<dbReference type="AlphaFoldDB" id="B0TBS5"/>
<name>B0TBS5_HELMI</name>
<evidence type="ECO:0008006" key="3">
    <source>
        <dbReference type="Google" id="ProtNLM"/>
    </source>
</evidence>
<organism evidence="1 2">
    <name type="scientific">Heliobacterium modesticaldum (strain ATCC 51547 / Ice1)</name>
    <dbReference type="NCBI Taxonomy" id="498761"/>
    <lineage>
        <taxon>Bacteria</taxon>
        <taxon>Bacillati</taxon>
        <taxon>Bacillota</taxon>
        <taxon>Clostridia</taxon>
        <taxon>Eubacteriales</taxon>
        <taxon>Heliobacteriaceae</taxon>
        <taxon>Heliomicrobium</taxon>
    </lineage>
</organism>
<protein>
    <recommendedName>
        <fullName evidence="3">Membrane-anchored protein</fullName>
    </recommendedName>
</protein>
<gene>
    <name evidence="1" type="ORF">HM1_1337</name>
</gene>
<dbReference type="STRING" id="498761.HM1_1337"/>
<dbReference type="Pfam" id="PF14345">
    <property type="entry name" value="GDYXXLXY"/>
    <property type="match status" value="1"/>
</dbReference>